<feature type="chain" id="PRO_5046081952" evidence="1">
    <location>
        <begin position="27"/>
        <end position="104"/>
    </location>
</feature>
<evidence type="ECO:0000313" key="2">
    <source>
        <dbReference type="EMBL" id="MEQ2241750.1"/>
    </source>
</evidence>
<reference evidence="2 3" key="1">
    <citation type="submission" date="2021-06" db="EMBL/GenBank/DDBJ databases">
        <authorList>
            <person name="Palmer J.M."/>
        </authorList>
    </citation>
    <scope>NUCLEOTIDE SEQUENCE [LARGE SCALE GENOMIC DNA]</scope>
    <source>
        <strain evidence="3">if_2019</strain>
        <tissue evidence="2">Muscle</tissue>
    </source>
</reference>
<dbReference type="Proteomes" id="UP001482620">
    <property type="component" value="Unassembled WGS sequence"/>
</dbReference>
<name>A0ABV0U988_9TELE</name>
<feature type="signal peptide" evidence="1">
    <location>
        <begin position="1"/>
        <end position="26"/>
    </location>
</feature>
<sequence>MAEVGFFWSTFRISAVFFIALQTWCGASPQTLEQKGSGCRSSQSGCCSAGNISVPLHAGPTSSVSSSVAQHVPGLKNSQVLVLIQDTDGSDLQAADGPGSYGVL</sequence>
<dbReference type="EMBL" id="JAHRIQ010061824">
    <property type="protein sequence ID" value="MEQ2241750.1"/>
    <property type="molecule type" value="Genomic_DNA"/>
</dbReference>
<keyword evidence="3" id="KW-1185">Reference proteome</keyword>
<comment type="caution">
    <text evidence="2">The sequence shown here is derived from an EMBL/GenBank/DDBJ whole genome shotgun (WGS) entry which is preliminary data.</text>
</comment>
<evidence type="ECO:0000313" key="3">
    <source>
        <dbReference type="Proteomes" id="UP001482620"/>
    </source>
</evidence>
<accession>A0ABV0U988</accession>
<gene>
    <name evidence="2" type="ORF">ILYODFUR_028495</name>
</gene>
<organism evidence="2 3">
    <name type="scientific">Ilyodon furcidens</name>
    <name type="common">goldbreast splitfin</name>
    <dbReference type="NCBI Taxonomy" id="33524"/>
    <lineage>
        <taxon>Eukaryota</taxon>
        <taxon>Metazoa</taxon>
        <taxon>Chordata</taxon>
        <taxon>Craniata</taxon>
        <taxon>Vertebrata</taxon>
        <taxon>Euteleostomi</taxon>
        <taxon>Actinopterygii</taxon>
        <taxon>Neopterygii</taxon>
        <taxon>Teleostei</taxon>
        <taxon>Neoteleostei</taxon>
        <taxon>Acanthomorphata</taxon>
        <taxon>Ovalentaria</taxon>
        <taxon>Atherinomorphae</taxon>
        <taxon>Cyprinodontiformes</taxon>
        <taxon>Goodeidae</taxon>
        <taxon>Ilyodon</taxon>
    </lineage>
</organism>
<evidence type="ECO:0000256" key="1">
    <source>
        <dbReference type="SAM" id="SignalP"/>
    </source>
</evidence>
<proteinExistence type="predicted"/>
<protein>
    <submittedName>
        <fullName evidence="2">Uncharacterized protein</fullName>
    </submittedName>
</protein>
<keyword evidence="1" id="KW-0732">Signal</keyword>